<keyword evidence="2" id="KW-1185">Reference proteome</keyword>
<sequence>MAKVTAWEDLAFFHEEVDDETGEFQHATFALVDNDNLAYFGKTNHPRRNATFKQLTSALVHIPEHTIFPEWAPHRGNLTLAEETQLNTYYIKRPNLAMYDVFQEHKVLDLIPKGLLEEARTMEMLSLHPHPNIVRYHGCRVRRNRITGLVLDRHPNTLSDYLKNKIGPINKEPFMQALESAIHHLH</sequence>
<dbReference type="AlphaFoldDB" id="A0A507AVU2"/>
<evidence type="ECO:0000313" key="1">
    <source>
        <dbReference type="EMBL" id="TPX14915.1"/>
    </source>
</evidence>
<gene>
    <name evidence="1" type="ORF">E0L32_005024</name>
</gene>
<dbReference type="OrthoDB" id="4062651at2759"/>
<dbReference type="RefSeq" id="XP_030996626.1">
    <property type="nucleotide sequence ID" value="XM_031139500.1"/>
</dbReference>
<dbReference type="Proteomes" id="UP000319257">
    <property type="component" value="Unassembled WGS sequence"/>
</dbReference>
<dbReference type="InterPro" id="IPR011009">
    <property type="entry name" value="Kinase-like_dom_sf"/>
</dbReference>
<reference evidence="1 2" key="1">
    <citation type="submission" date="2019-06" db="EMBL/GenBank/DDBJ databases">
        <title>Draft genome sequence of the filamentous fungus Phialemoniopsis curvata isolated from diesel fuel.</title>
        <authorList>
            <person name="Varaljay V.A."/>
            <person name="Lyon W.J."/>
            <person name="Crouch A.L."/>
            <person name="Drake C.E."/>
            <person name="Hollomon J.M."/>
            <person name="Nadeau L.J."/>
            <person name="Nunn H.S."/>
            <person name="Stevenson B.S."/>
            <person name="Bojanowski C.L."/>
            <person name="Crookes-Goodson W.J."/>
        </authorList>
    </citation>
    <scope>NUCLEOTIDE SEQUENCE [LARGE SCALE GENOMIC DNA]</scope>
    <source>
        <strain evidence="1 2">D216</strain>
    </source>
</reference>
<dbReference type="InParanoid" id="A0A507AVU2"/>
<dbReference type="SUPFAM" id="SSF56112">
    <property type="entry name" value="Protein kinase-like (PK-like)"/>
    <property type="match status" value="1"/>
</dbReference>
<name>A0A507AVU2_9PEZI</name>
<dbReference type="GeneID" id="41972471"/>
<evidence type="ECO:0008006" key="3">
    <source>
        <dbReference type="Google" id="ProtNLM"/>
    </source>
</evidence>
<dbReference type="STRING" id="1093900.A0A507AVU2"/>
<proteinExistence type="predicted"/>
<dbReference type="EMBL" id="SKBQ01000025">
    <property type="protein sequence ID" value="TPX14915.1"/>
    <property type="molecule type" value="Genomic_DNA"/>
</dbReference>
<organism evidence="1 2">
    <name type="scientific">Thyridium curvatum</name>
    <dbReference type="NCBI Taxonomy" id="1093900"/>
    <lineage>
        <taxon>Eukaryota</taxon>
        <taxon>Fungi</taxon>
        <taxon>Dikarya</taxon>
        <taxon>Ascomycota</taxon>
        <taxon>Pezizomycotina</taxon>
        <taxon>Sordariomycetes</taxon>
        <taxon>Sordariomycetidae</taxon>
        <taxon>Thyridiales</taxon>
        <taxon>Thyridiaceae</taxon>
        <taxon>Thyridium</taxon>
    </lineage>
</organism>
<protein>
    <recommendedName>
        <fullName evidence="3">Protein kinase domain-containing protein</fullName>
    </recommendedName>
</protein>
<evidence type="ECO:0000313" key="2">
    <source>
        <dbReference type="Proteomes" id="UP000319257"/>
    </source>
</evidence>
<accession>A0A507AVU2</accession>
<comment type="caution">
    <text evidence="1">The sequence shown here is derived from an EMBL/GenBank/DDBJ whole genome shotgun (WGS) entry which is preliminary data.</text>
</comment>